<dbReference type="PANTHER" id="PTHR18919">
    <property type="entry name" value="ACETYL-COA C-ACYLTRANSFERASE"/>
    <property type="match status" value="1"/>
</dbReference>
<dbReference type="InterPro" id="IPR016039">
    <property type="entry name" value="Thiolase-like"/>
</dbReference>
<evidence type="ECO:0000256" key="2">
    <source>
        <dbReference type="ARBA" id="ARBA00010982"/>
    </source>
</evidence>
<keyword evidence="11" id="KW-1185">Reference proteome</keyword>
<evidence type="ECO:0000313" key="10">
    <source>
        <dbReference type="EMBL" id="VDP05356.1"/>
    </source>
</evidence>
<dbReference type="WBParaSite" id="SBAD_0000496501-mRNA-1">
    <property type="protein sequence ID" value="SBAD_0000496501-mRNA-1"/>
    <property type="gene ID" value="SBAD_0000496501"/>
</dbReference>
<dbReference type="PANTHER" id="PTHR18919:SF153">
    <property type="entry name" value="TRIFUNCTIONAL ENZYME SUBUNIT BETA, MITOCHONDRIAL"/>
    <property type="match status" value="1"/>
</dbReference>
<dbReference type="OrthoDB" id="5404651at2759"/>
<dbReference type="Pfam" id="PF02803">
    <property type="entry name" value="Thiolase_C"/>
    <property type="match status" value="1"/>
</dbReference>
<name>A0A183IMC3_9BILA</name>
<proteinExistence type="inferred from homology"/>
<evidence type="ECO:0000259" key="9">
    <source>
        <dbReference type="Pfam" id="PF02803"/>
    </source>
</evidence>
<feature type="domain" description="Thiolase C-terminal" evidence="9">
    <location>
        <begin position="19"/>
        <end position="110"/>
    </location>
</feature>
<evidence type="ECO:0000256" key="1">
    <source>
        <dbReference type="ARBA" id="ARBA00004173"/>
    </source>
</evidence>
<comment type="similarity">
    <text evidence="2">Belongs to the thiolase-like superfamily. Thiolase family.</text>
</comment>
<comment type="subcellular location">
    <subcellularLocation>
        <location evidence="1">Mitochondrion</location>
    </subcellularLocation>
</comment>
<evidence type="ECO:0000256" key="7">
    <source>
        <dbReference type="ARBA" id="ARBA00023315"/>
    </source>
</evidence>
<dbReference type="GO" id="GO:0005739">
    <property type="term" value="C:mitochondrion"/>
    <property type="evidence" value="ECO:0007669"/>
    <property type="project" value="UniProtKB-SubCell"/>
</dbReference>
<dbReference type="Proteomes" id="UP000270296">
    <property type="component" value="Unassembled WGS sequence"/>
</dbReference>
<reference evidence="12" key="1">
    <citation type="submission" date="2016-06" db="UniProtKB">
        <authorList>
            <consortium name="WormBaseParasite"/>
        </authorList>
    </citation>
    <scope>IDENTIFICATION</scope>
</reference>
<keyword evidence="7" id="KW-0012">Acyltransferase</keyword>
<evidence type="ECO:0000313" key="12">
    <source>
        <dbReference type="WBParaSite" id="SBAD_0000496501-mRNA-1"/>
    </source>
</evidence>
<protein>
    <recommendedName>
        <fullName evidence="8">acetyl-CoA C-acyltransferase</fullName>
        <ecNumber evidence="8">2.3.1.16</ecNumber>
    </recommendedName>
</protein>
<keyword evidence="6" id="KW-0496">Mitochondrion</keyword>
<keyword evidence="5" id="KW-0443">Lipid metabolism</keyword>
<reference evidence="10 11" key="2">
    <citation type="submission" date="2018-11" db="EMBL/GenBank/DDBJ databases">
        <authorList>
            <consortium name="Pathogen Informatics"/>
        </authorList>
    </citation>
    <scope>NUCLEOTIDE SEQUENCE [LARGE SCALE GENOMIC DNA]</scope>
</reference>
<evidence type="ECO:0000256" key="8">
    <source>
        <dbReference type="ARBA" id="ARBA00024073"/>
    </source>
</evidence>
<dbReference type="SUPFAM" id="SSF53901">
    <property type="entry name" value="Thiolase-like"/>
    <property type="match status" value="1"/>
</dbReference>
<organism evidence="12">
    <name type="scientific">Soboliphyme baturini</name>
    <dbReference type="NCBI Taxonomy" id="241478"/>
    <lineage>
        <taxon>Eukaryota</taxon>
        <taxon>Metazoa</taxon>
        <taxon>Ecdysozoa</taxon>
        <taxon>Nematoda</taxon>
        <taxon>Enoplea</taxon>
        <taxon>Dorylaimia</taxon>
        <taxon>Dioctophymatida</taxon>
        <taxon>Dioctophymatoidea</taxon>
        <taxon>Soboliphymatidae</taxon>
        <taxon>Soboliphyme</taxon>
    </lineage>
</organism>
<dbReference type="EC" id="2.3.1.16" evidence="8"/>
<accession>A0A183IMC3</accession>
<sequence>MTSVRHLNYSRELLVTNRLARGGVLLANLKALDSDYFAKTCLGRSEKFGIIPMEKVNLWGGSLAIGHPFGATGVRLVTHAVNRLIDTNGRLALVAACASGGLGHAMIIERYGC</sequence>
<evidence type="ECO:0000313" key="11">
    <source>
        <dbReference type="Proteomes" id="UP000270296"/>
    </source>
</evidence>
<dbReference type="Gene3D" id="3.40.47.10">
    <property type="match status" value="1"/>
</dbReference>
<dbReference type="InterPro" id="IPR020613">
    <property type="entry name" value="Thiolase_CS"/>
</dbReference>
<evidence type="ECO:0000256" key="5">
    <source>
        <dbReference type="ARBA" id="ARBA00023098"/>
    </source>
</evidence>
<evidence type="ECO:0000256" key="4">
    <source>
        <dbReference type="ARBA" id="ARBA00022832"/>
    </source>
</evidence>
<evidence type="ECO:0000256" key="3">
    <source>
        <dbReference type="ARBA" id="ARBA00022679"/>
    </source>
</evidence>
<keyword evidence="3" id="KW-0808">Transferase</keyword>
<dbReference type="PROSITE" id="PS00737">
    <property type="entry name" value="THIOLASE_2"/>
    <property type="match status" value="1"/>
</dbReference>
<dbReference type="AlphaFoldDB" id="A0A183IMC3"/>
<evidence type="ECO:0000256" key="6">
    <source>
        <dbReference type="ARBA" id="ARBA00023128"/>
    </source>
</evidence>
<dbReference type="GO" id="GO:0003988">
    <property type="term" value="F:acetyl-CoA C-acyltransferase activity"/>
    <property type="evidence" value="ECO:0007669"/>
    <property type="project" value="UniProtKB-EC"/>
</dbReference>
<dbReference type="InterPro" id="IPR020617">
    <property type="entry name" value="Thiolase_C"/>
</dbReference>
<dbReference type="GO" id="GO:0006635">
    <property type="term" value="P:fatty acid beta-oxidation"/>
    <property type="evidence" value="ECO:0007669"/>
    <property type="project" value="TreeGrafter"/>
</dbReference>
<dbReference type="EMBL" id="UZAM01008533">
    <property type="protein sequence ID" value="VDP05356.1"/>
    <property type="molecule type" value="Genomic_DNA"/>
</dbReference>
<keyword evidence="4" id="KW-0276">Fatty acid metabolism</keyword>
<gene>
    <name evidence="10" type="ORF">SBAD_LOCUS4769</name>
</gene>